<evidence type="ECO:0000259" key="2">
    <source>
        <dbReference type="Pfam" id="PF07261"/>
    </source>
</evidence>
<accession>A0A1T4MB46</accession>
<gene>
    <name evidence="4" type="ORF">SAMN02745116_01031</name>
</gene>
<dbReference type="InterPro" id="IPR034829">
    <property type="entry name" value="DnaD-like_sf"/>
</dbReference>
<dbReference type="Gene3D" id="1.10.10.10">
    <property type="entry name" value="Winged helix-like DNA-binding domain superfamily/Winged helix DNA-binding domain"/>
    <property type="match status" value="1"/>
</dbReference>
<organism evidence="4 5">
    <name type="scientific">Pilibacter termitis</name>
    <dbReference type="NCBI Taxonomy" id="263852"/>
    <lineage>
        <taxon>Bacteria</taxon>
        <taxon>Bacillati</taxon>
        <taxon>Bacillota</taxon>
        <taxon>Bacilli</taxon>
        <taxon>Lactobacillales</taxon>
        <taxon>Enterococcaceae</taxon>
        <taxon>Pilibacter</taxon>
    </lineage>
</organism>
<feature type="domain" description="DnaB/C C-terminal" evidence="2">
    <location>
        <begin position="122"/>
        <end position="192"/>
    </location>
</feature>
<name>A0A1T4MB46_9ENTE</name>
<dbReference type="PANTHER" id="PTHR37293">
    <property type="entry name" value="PHAGE REPLICATION PROTEIN-RELATED"/>
    <property type="match status" value="1"/>
</dbReference>
<dbReference type="OrthoDB" id="9770238at2"/>
<dbReference type="SUPFAM" id="SSF158499">
    <property type="entry name" value="DnaD domain-like"/>
    <property type="match status" value="1"/>
</dbReference>
<dbReference type="AlphaFoldDB" id="A0A1T4MB46"/>
<keyword evidence="5" id="KW-1185">Reference proteome</keyword>
<dbReference type="Gene3D" id="1.10.10.630">
    <property type="entry name" value="DnaD domain-like"/>
    <property type="match status" value="1"/>
</dbReference>
<dbReference type="InterPro" id="IPR053843">
    <property type="entry name" value="DnaD_N"/>
</dbReference>
<sequence length="213" mass="24696">MNLTSYLQYGATSISNVLFDEGYKLTLTSDEILFVFYLLREQQDGNFMPDLSEIAKKMSKDDKAVGAILNSLYLKKMLTLSKKKLANGEEMESFDITPLYEKLSVLLESSKKETLGLKEIKEKFEESFARLLNPFELETIQEWVEVDKFDQEVILLALKEAVLHNAKNMSYIERILVNWSTKGLTSKEMVLQDQKEWKLKQRQLEAQREFGGK</sequence>
<dbReference type="NCBIfam" id="TIGR01446">
    <property type="entry name" value="DnaD_dom"/>
    <property type="match status" value="1"/>
</dbReference>
<evidence type="ECO:0000313" key="5">
    <source>
        <dbReference type="Proteomes" id="UP000190328"/>
    </source>
</evidence>
<feature type="domain" description="DnaD N-terminal" evidence="3">
    <location>
        <begin position="14"/>
        <end position="113"/>
    </location>
</feature>
<dbReference type="Pfam" id="PF07261">
    <property type="entry name" value="DnaB_2"/>
    <property type="match status" value="1"/>
</dbReference>
<dbReference type="PANTHER" id="PTHR37293:SF5">
    <property type="entry name" value="DNA REPLICATION PROTEIN"/>
    <property type="match status" value="1"/>
</dbReference>
<dbReference type="InterPro" id="IPR053162">
    <property type="entry name" value="DnaD"/>
</dbReference>
<comment type="similarity">
    <text evidence="1">Belongs to the DnaB/DnaD family.</text>
</comment>
<dbReference type="RefSeq" id="WP_078806955.1">
    <property type="nucleotide sequence ID" value="NZ_FUXI01000009.1"/>
</dbReference>
<proteinExistence type="inferred from homology"/>
<dbReference type="InterPro" id="IPR036388">
    <property type="entry name" value="WH-like_DNA-bd_sf"/>
</dbReference>
<evidence type="ECO:0000313" key="4">
    <source>
        <dbReference type="EMBL" id="SJZ64270.1"/>
    </source>
</evidence>
<dbReference type="EMBL" id="FUXI01000009">
    <property type="protein sequence ID" value="SJZ64270.1"/>
    <property type="molecule type" value="Genomic_DNA"/>
</dbReference>
<protein>
    <submittedName>
        <fullName evidence="4">DNA replication protein</fullName>
    </submittedName>
</protein>
<dbReference type="Pfam" id="PF21984">
    <property type="entry name" value="DnaD_N"/>
    <property type="match status" value="1"/>
</dbReference>
<dbReference type="Proteomes" id="UP000190328">
    <property type="component" value="Unassembled WGS sequence"/>
</dbReference>
<reference evidence="4 5" key="1">
    <citation type="submission" date="2017-02" db="EMBL/GenBank/DDBJ databases">
        <authorList>
            <person name="Peterson S.W."/>
        </authorList>
    </citation>
    <scope>NUCLEOTIDE SEQUENCE [LARGE SCALE GENOMIC DNA]</scope>
    <source>
        <strain evidence="4 5">ATCC BAA-1030</strain>
    </source>
</reference>
<dbReference type="STRING" id="263852.SAMN02745116_01031"/>
<dbReference type="InterPro" id="IPR006343">
    <property type="entry name" value="DnaB/C_C"/>
</dbReference>
<evidence type="ECO:0000259" key="3">
    <source>
        <dbReference type="Pfam" id="PF21984"/>
    </source>
</evidence>
<evidence type="ECO:0000256" key="1">
    <source>
        <dbReference type="ARBA" id="ARBA00093462"/>
    </source>
</evidence>